<dbReference type="EMBL" id="JAESWB010000042">
    <property type="protein sequence ID" value="MBL4951477.1"/>
    <property type="molecule type" value="Genomic_DNA"/>
</dbReference>
<evidence type="ECO:0000313" key="1">
    <source>
        <dbReference type="EMBL" id="MBL4951477.1"/>
    </source>
</evidence>
<reference evidence="1 2" key="1">
    <citation type="submission" date="2021-01" db="EMBL/GenBank/DDBJ databases">
        <title>Genome public.</title>
        <authorList>
            <person name="Liu C."/>
            <person name="Sun Q."/>
        </authorList>
    </citation>
    <scope>NUCLEOTIDE SEQUENCE [LARGE SCALE GENOMIC DNA]</scope>
    <source>
        <strain evidence="1 2">YIM B02564</strain>
    </source>
</reference>
<name>A0ABS1TJP4_9BACI</name>
<comment type="caution">
    <text evidence="1">The sequence shown here is derived from an EMBL/GenBank/DDBJ whole genome shotgun (WGS) entry which is preliminary data.</text>
</comment>
<sequence>RTYIDDASGFLGRNFLVRNVTLVSRMGFACRCARCHSERPQDLQNVNLLQFFKSFLKAQAEKEAAKAGGEGAGKN</sequence>
<feature type="non-terminal residue" evidence="1">
    <location>
        <position position="1"/>
    </location>
</feature>
<accession>A0ABS1TJP4</accession>
<protein>
    <submittedName>
        <fullName evidence="1">Uncharacterized protein</fullName>
    </submittedName>
</protein>
<dbReference type="RefSeq" id="WP_202652774.1">
    <property type="nucleotide sequence ID" value="NZ_JAESWB010000042.1"/>
</dbReference>
<proteinExistence type="predicted"/>
<keyword evidence="2" id="KW-1185">Reference proteome</keyword>
<evidence type="ECO:0000313" key="2">
    <source>
        <dbReference type="Proteomes" id="UP000623967"/>
    </source>
</evidence>
<gene>
    <name evidence="1" type="ORF">JK635_04375</name>
</gene>
<organism evidence="1 2">
    <name type="scientific">Neobacillus paridis</name>
    <dbReference type="NCBI Taxonomy" id="2803862"/>
    <lineage>
        <taxon>Bacteria</taxon>
        <taxon>Bacillati</taxon>
        <taxon>Bacillota</taxon>
        <taxon>Bacilli</taxon>
        <taxon>Bacillales</taxon>
        <taxon>Bacillaceae</taxon>
        <taxon>Neobacillus</taxon>
    </lineage>
</organism>
<dbReference type="Proteomes" id="UP000623967">
    <property type="component" value="Unassembled WGS sequence"/>
</dbReference>